<dbReference type="GO" id="GO:0003729">
    <property type="term" value="F:mRNA binding"/>
    <property type="evidence" value="ECO:0007669"/>
    <property type="project" value="InterPro"/>
</dbReference>
<protein>
    <recommendedName>
        <fullName evidence="10">YcfA-like protein</fullName>
    </recommendedName>
</protein>
<keyword evidence="3" id="KW-0540">Nuclease</keyword>
<dbReference type="AlphaFoldDB" id="A0A9E2BGQ4"/>
<evidence type="ECO:0000256" key="6">
    <source>
        <dbReference type="ARBA" id="ARBA00022884"/>
    </source>
</evidence>
<keyword evidence="2" id="KW-1277">Toxin-antitoxin system</keyword>
<dbReference type="Proteomes" id="UP000811545">
    <property type="component" value="Unassembled WGS sequence"/>
</dbReference>
<dbReference type="InterPro" id="IPR038570">
    <property type="entry name" value="HicA_sf"/>
</dbReference>
<dbReference type="InterPro" id="IPR012933">
    <property type="entry name" value="HicA_mRNA_interferase"/>
</dbReference>
<keyword evidence="4" id="KW-0255">Endonuclease</keyword>
<evidence type="ECO:0000256" key="1">
    <source>
        <dbReference type="ARBA" id="ARBA00006620"/>
    </source>
</evidence>
<evidence type="ECO:0000256" key="7">
    <source>
        <dbReference type="ARBA" id="ARBA00023016"/>
    </source>
</evidence>
<reference evidence="8 9" key="1">
    <citation type="journal article" date="2021" name="bioRxiv">
        <title>Unique metabolic strategies in Hadean analogues reveal hints for primordial physiology.</title>
        <authorList>
            <person name="Nobu M.K."/>
            <person name="Nakai R."/>
            <person name="Tamazawa S."/>
            <person name="Mori H."/>
            <person name="Toyoda A."/>
            <person name="Ijiri A."/>
            <person name="Suzuki S."/>
            <person name="Kurokawa K."/>
            <person name="Kamagata Y."/>
            <person name="Tamaki H."/>
        </authorList>
    </citation>
    <scope>NUCLEOTIDE SEQUENCE [LARGE SCALE GENOMIC DNA]</scope>
    <source>
        <strain evidence="8">BS525</strain>
    </source>
</reference>
<sequence>MSKLQIIDAQTMEKLLFFLGFKGVRQKGSHVFYRHPDGRTTTVPHHKGRVLARPLIREILKDIEITVDKYAQYLEEI</sequence>
<dbReference type="GO" id="GO:0016787">
    <property type="term" value="F:hydrolase activity"/>
    <property type="evidence" value="ECO:0007669"/>
    <property type="project" value="UniProtKB-KW"/>
</dbReference>
<evidence type="ECO:0000256" key="4">
    <source>
        <dbReference type="ARBA" id="ARBA00022759"/>
    </source>
</evidence>
<evidence type="ECO:0000256" key="2">
    <source>
        <dbReference type="ARBA" id="ARBA00022649"/>
    </source>
</evidence>
<evidence type="ECO:0000256" key="3">
    <source>
        <dbReference type="ARBA" id="ARBA00022722"/>
    </source>
</evidence>
<keyword evidence="7" id="KW-0346">Stress response</keyword>
<dbReference type="SUPFAM" id="SSF54786">
    <property type="entry name" value="YcfA/nrd intein domain"/>
    <property type="match status" value="1"/>
</dbReference>
<keyword evidence="5" id="KW-0378">Hydrolase</keyword>
<evidence type="ECO:0000313" key="8">
    <source>
        <dbReference type="EMBL" id="MBT9145202.1"/>
    </source>
</evidence>
<evidence type="ECO:0000313" key="9">
    <source>
        <dbReference type="Proteomes" id="UP000811545"/>
    </source>
</evidence>
<proteinExistence type="inferred from homology"/>
<organism evidence="8 9">
    <name type="scientific">Psychracetigena formicireducens</name>
    <dbReference type="NCBI Taxonomy" id="2986056"/>
    <lineage>
        <taxon>Bacteria</taxon>
        <taxon>Bacillati</taxon>
        <taxon>Candidatus Lithacetigenota</taxon>
        <taxon>Candidatus Psychracetigena</taxon>
    </lineage>
</organism>
<dbReference type="Pfam" id="PF07927">
    <property type="entry name" value="HicA_toxin"/>
    <property type="match status" value="1"/>
</dbReference>
<accession>A0A9E2BGQ4</accession>
<keyword evidence="6" id="KW-0694">RNA-binding</keyword>
<dbReference type="Gene3D" id="3.30.920.30">
    <property type="entry name" value="Hypothetical protein"/>
    <property type="match status" value="1"/>
</dbReference>
<dbReference type="PANTHER" id="PTHR34873:SF3">
    <property type="entry name" value="ADDICTION MODULE TOXIN, HICA FAMILY"/>
    <property type="match status" value="1"/>
</dbReference>
<evidence type="ECO:0008006" key="10">
    <source>
        <dbReference type="Google" id="ProtNLM"/>
    </source>
</evidence>
<dbReference type="GO" id="GO:0004519">
    <property type="term" value="F:endonuclease activity"/>
    <property type="evidence" value="ECO:0007669"/>
    <property type="project" value="UniProtKB-KW"/>
</dbReference>
<name>A0A9E2BGQ4_PSYF1</name>
<dbReference type="PANTHER" id="PTHR34873">
    <property type="entry name" value="SSR1766 PROTEIN"/>
    <property type="match status" value="1"/>
</dbReference>
<dbReference type="EMBL" id="QLTW01000060">
    <property type="protein sequence ID" value="MBT9145202.1"/>
    <property type="molecule type" value="Genomic_DNA"/>
</dbReference>
<gene>
    <name evidence="8" type="ORF">DDT42_01072</name>
</gene>
<comment type="caution">
    <text evidence="8">The sequence shown here is derived from an EMBL/GenBank/DDBJ whole genome shotgun (WGS) entry which is preliminary data.</text>
</comment>
<comment type="similarity">
    <text evidence="1">Belongs to the HicA mRNA interferase family.</text>
</comment>
<evidence type="ECO:0000256" key="5">
    <source>
        <dbReference type="ARBA" id="ARBA00022801"/>
    </source>
</evidence>